<dbReference type="FunFam" id="2.40.10.10:FF:000002">
    <property type="entry name" value="Transmembrane protease serine"/>
    <property type="match status" value="1"/>
</dbReference>
<dbReference type="GO" id="GO:0006508">
    <property type="term" value="P:proteolysis"/>
    <property type="evidence" value="ECO:0007669"/>
    <property type="project" value="InterPro"/>
</dbReference>
<dbReference type="Proteomes" id="UP000887540">
    <property type="component" value="Unplaced"/>
</dbReference>
<name>A0A914DI40_9BILA</name>
<dbReference type="GO" id="GO:0004252">
    <property type="term" value="F:serine-type endopeptidase activity"/>
    <property type="evidence" value="ECO:0007669"/>
    <property type="project" value="InterPro"/>
</dbReference>
<dbReference type="InterPro" id="IPR001314">
    <property type="entry name" value="Peptidase_S1A"/>
</dbReference>
<evidence type="ECO:0000256" key="2">
    <source>
        <dbReference type="ARBA" id="ARBA00024195"/>
    </source>
</evidence>
<dbReference type="PRINTS" id="PR00722">
    <property type="entry name" value="CHYMOTRYPSIN"/>
</dbReference>
<evidence type="ECO:0000259" key="3">
    <source>
        <dbReference type="PROSITE" id="PS50240"/>
    </source>
</evidence>
<dbReference type="Gene3D" id="2.40.10.10">
    <property type="entry name" value="Trypsin-like serine proteases"/>
    <property type="match status" value="1"/>
</dbReference>
<proteinExistence type="inferred from homology"/>
<dbReference type="PANTHER" id="PTHR24252">
    <property type="entry name" value="ACROSIN-RELATED"/>
    <property type="match status" value="1"/>
</dbReference>
<comment type="similarity">
    <text evidence="2">Belongs to the peptidase S1 family. CLIP subfamily.</text>
</comment>
<feature type="domain" description="Peptidase S1" evidence="3">
    <location>
        <begin position="1"/>
        <end position="171"/>
    </location>
</feature>
<keyword evidence="1" id="KW-1015">Disulfide bond</keyword>
<dbReference type="InterPro" id="IPR001254">
    <property type="entry name" value="Trypsin_dom"/>
</dbReference>
<organism evidence="4 5">
    <name type="scientific">Acrobeloides nanus</name>
    <dbReference type="NCBI Taxonomy" id="290746"/>
    <lineage>
        <taxon>Eukaryota</taxon>
        <taxon>Metazoa</taxon>
        <taxon>Ecdysozoa</taxon>
        <taxon>Nematoda</taxon>
        <taxon>Chromadorea</taxon>
        <taxon>Rhabditida</taxon>
        <taxon>Tylenchina</taxon>
        <taxon>Cephalobomorpha</taxon>
        <taxon>Cephaloboidea</taxon>
        <taxon>Cephalobidae</taxon>
        <taxon>Acrobeloides</taxon>
    </lineage>
</organism>
<dbReference type="InterPro" id="IPR033116">
    <property type="entry name" value="TRYPSIN_SER"/>
</dbReference>
<dbReference type="InterPro" id="IPR009003">
    <property type="entry name" value="Peptidase_S1_PA"/>
</dbReference>
<sequence length="184" mass="20417">MKSKELSEVVHNISLIHVHPKYNPDDITNDIAVLEVDPEIKFTNRVQPVCLPSSDESQTADQEIGWVTGWGTTSENGRVSNRLKQADVPFVSAQKCNEHQSIQKKIQICAGEAGEDACQGDSGGPLVKENKYNHWFQYGVVSNGIGCARAEFPGIYTRVSTFCSFIRSATNNHVSCHNPNHFRD</sequence>
<dbReference type="AlphaFoldDB" id="A0A914DI40"/>
<evidence type="ECO:0000313" key="5">
    <source>
        <dbReference type="WBParaSite" id="ACRNAN_scaffold253.g6643.t1"/>
    </source>
</evidence>
<dbReference type="Pfam" id="PF00089">
    <property type="entry name" value="Trypsin"/>
    <property type="match status" value="1"/>
</dbReference>
<dbReference type="CDD" id="cd00190">
    <property type="entry name" value="Tryp_SPc"/>
    <property type="match status" value="1"/>
</dbReference>
<keyword evidence="4" id="KW-1185">Reference proteome</keyword>
<dbReference type="SUPFAM" id="SSF50494">
    <property type="entry name" value="Trypsin-like serine proteases"/>
    <property type="match status" value="1"/>
</dbReference>
<evidence type="ECO:0000313" key="4">
    <source>
        <dbReference type="Proteomes" id="UP000887540"/>
    </source>
</evidence>
<dbReference type="WBParaSite" id="ACRNAN_scaffold253.g6643.t1">
    <property type="protein sequence ID" value="ACRNAN_scaffold253.g6643.t1"/>
    <property type="gene ID" value="ACRNAN_scaffold253.g6643"/>
</dbReference>
<accession>A0A914DI40</accession>
<dbReference type="PANTHER" id="PTHR24252:SF7">
    <property type="entry name" value="HYALIN"/>
    <property type="match status" value="1"/>
</dbReference>
<reference evidence="5" key="1">
    <citation type="submission" date="2022-11" db="UniProtKB">
        <authorList>
            <consortium name="WormBaseParasite"/>
        </authorList>
    </citation>
    <scope>IDENTIFICATION</scope>
</reference>
<dbReference type="PROSITE" id="PS50240">
    <property type="entry name" value="TRYPSIN_DOM"/>
    <property type="match status" value="1"/>
</dbReference>
<dbReference type="InterPro" id="IPR043504">
    <property type="entry name" value="Peptidase_S1_PA_chymotrypsin"/>
</dbReference>
<protein>
    <submittedName>
        <fullName evidence="5">Peptidase S1 domain-containing protein</fullName>
    </submittedName>
</protein>
<dbReference type="SMART" id="SM00020">
    <property type="entry name" value="Tryp_SPc"/>
    <property type="match status" value="1"/>
</dbReference>
<evidence type="ECO:0000256" key="1">
    <source>
        <dbReference type="ARBA" id="ARBA00023157"/>
    </source>
</evidence>
<dbReference type="PROSITE" id="PS00135">
    <property type="entry name" value="TRYPSIN_SER"/>
    <property type="match status" value="1"/>
</dbReference>